<dbReference type="RefSeq" id="XP_040776060.1">
    <property type="nucleotide sequence ID" value="XM_040925346.1"/>
</dbReference>
<gene>
    <name evidence="2" type="ORF">M406DRAFT_70403</name>
</gene>
<evidence type="ECO:0000256" key="1">
    <source>
        <dbReference type="SAM" id="MobiDB-lite"/>
    </source>
</evidence>
<accession>A0A9P4Y168</accession>
<comment type="caution">
    <text evidence="2">The sequence shown here is derived from an EMBL/GenBank/DDBJ whole genome shotgun (WGS) entry which is preliminary data.</text>
</comment>
<dbReference type="GeneID" id="63842475"/>
<reference evidence="2" key="1">
    <citation type="journal article" date="2020" name="Phytopathology">
        <title>Genome sequence of the chestnut blight fungus Cryphonectria parasitica EP155: A fundamental resource for an archetypical invasive plant pathogen.</title>
        <authorList>
            <person name="Crouch J.A."/>
            <person name="Dawe A."/>
            <person name="Aerts A."/>
            <person name="Barry K."/>
            <person name="Churchill A.C.L."/>
            <person name="Grimwood J."/>
            <person name="Hillman B."/>
            <person name="Milgroom M.G."/>
            <person name="Pangilinan J."/>
            <person name="Smith M."/>
            <person name="Salamov A."/>
            <person name="Schmutz J."/>
            <person name="Yadav J."/>
            <person name="Grigoriev I.V."/>
            <person name="Nuss D."/>
        </authorList>
    </citation>
    <scope>NUCLEOTIDE SEQUENCE</scope>
    <source>
        <strain evidence="2">EP155</strain>
    </source>
</reference>
<feature type="compositionally biased region" description="Polar residues" evidence="1">
    <location>
        <begin position="294"/>
        <end position="307"/>
    </location>
</feature>
<dbReference type="AlphaFoldDB" id="A0A9P4Y168"/>
<feature type="region of interest" description="Disordered" evidence="1">
    <location>
        <begin position="240"/>
        <end position="274"/>
    </location>
</feature>
<proteinExistence type="predicted"/>
<name>A0A9P4Y168_CRYP1</name>
<dbReference type="EMBL" id="MU032348">
    <property type="protein sequence ID" value="KAF3765099.1"/>
    <property type="molecule type" value="Genomic_DNA"/>
</dbReference>
<evidence type="ECO:0000313" key="3">
    <source>
        <dbReference type="Proteomes" id="UP000803844"/>
    </source>
</evidence>
<dbReference type="Proteomes" id="UP000803844">
    <property type="component" value="Unassembled WGS sequence"/>
</dbReference>
<protein>
    <submittedName>
        <fullName evidence="2">Uncharacterized protein</fullName>
    </submittedName>
</protein>
<feature type="region of interest" description="Disordered" evidence="1">
    <location>
        <begin position="394"/>
        <end position="416"/>
    </location>
</feature>
<evidence type="ECO:0000313" key="2">
    <source>
        <dbReference type="EMBL" id="KAF3765099.1"/>
    </source>
</evidence>
<feature type="region of interest" description="Disordered" evidence="1">
    <location>
        <begin position="292"/>
        <end position="312"/>
    </location>
</feature>
<feature type="compositionally biased region" description="Basic residues" evidence="1">
    <location>
        <begin position="394"/>
        <end position="407"/>
    </location>
</feature>
<keyword evidence="3" id="KW-1185">Reference proteome</keyword>
<sequence length="493" mass="55696">MLFYILAILALFEVAERVLPVLPLAIRVLVAILIARIYQQSQQRITGLKEDFQKMQALALFYHDQYHWLRSLLDTGFCDLLIRQLDTEPEQPSTQSLLYASDIEPTNVHQQLALVGVSHEDEFQAQSRRNIQLIGDITVATIQPAISILPCDALVPSQASTQLVLSLKASNDELLLMPPTATKRVRDNKYEDRPSKRLRIAAGDDNDLVVEYQKPHLAPIFFTPPKKHAQQQVAPRAPTYHFKASPEAWEVGHATKRAPPNDSEDRPSKRANMSTSGDFDLVVYHRLFERLLSDRNQPQQPPAQTLSIKKETEPEINHNASIVLGNREAAEAEAWIEDTAAKVEQREDAALYDMQDMLAAISSISLHQSPTNKATAKRSHRNIGDGIDKQVKKAMHTKQRRQKKAGRTSKPTPRTKALRSTPLVRFNVCYQKNRKAEHVAHEVERYLSEYFDYDLTALMSLSDDSDSDGDVDMPCISVLSLSDLDEEGDTEMF</sequence>
<organism evidence="2 3">
    <name type="scientific">Cryphonectria parasitica (strain ATCC 38755 / EP155)</name>
    <dbReference type="NCBI Taxonomy" id="660469"/>
    <lineage>
        <taxon>Eukaryota</taxon>
        <taxon>Fungi</taxon>
        <taxon>Dikarya</taxon>
        <taxon>Ascomycota</taxon>
        <taxon>Pezizomycotina</taxon>
        <taxon>Sordariomycetes</taxon>
        <taxon>Sordariomycetidae</taxon>
        <taxon>Diaporthales</taxon>
        <taxon>Cryphonectriaceae</taxon>
        <taxon>Cryphonectria-Endothia species complex</taxon>
        <taxon>Cryphonectria</taxon>
    </lineage>
</organism>